<dbReference type="PANTHER" id="PTHR43777">
    <property type="entry name" value="MOLYBDENUM COFACTOR CYTIDYLYLTRANSFERASE"/>
    <property type="match status" value="1"/>
</dbReference>
<dbReference type="Proteomes" id="UP001170481">
    <property type="component" value="Unassembled WGS sequence"/>
</dbReference>
<dbReference type="PANTHER" id="PTHR43777:SF1">
    <property type="entry name" value="MOLYBDENUM COFACTOR CYTIDYLYLTRANSFERASE"/>
    <property type="match status" value="1"/>
</dbReference>
<dbReference type="GO" id="GO:0016779">
    <property type="term" value="F:nucleotidyltransferase activity"/>
    <property type="evidence" value="ECO:0007669"/>
    <property type="project" value="UniProtKB-ARBA"/>
</dbReference>
<protein>
    <submittedName>
        <fullName evidence="3">Nucleotidyltransferase family protein</fullName>
    </submittedName>
</protein>
<accession>A0AAP4U100</accession>
<dbReference type="InterPro" id="IPR029044">
    <property type="entry name" value="Nucleotide-diphossugar_trans"/>
</dbReference>
<evidence type="ECO:0000313" key="4">
    <source>
        <dbReference type="Proteomes" id="UP001170481"/>
    </source>
</evidence>
<evidence type="ECO:0000256" key="1">
    <source>
        <dbReference type="ARBA" id="ARBA00022842"/>
    </source>
</evidence>
<gene>
    <name evidence="3" type="ORF">Q4535_16820</name>
</gene>
<dbReference type="SUPFAM" id="SSF53448">
    <property type="entry name" value="Nucleotide-diphospho-sugar transferases"/>
    <property type="match status" value="1"/>
</dbReference>
<dbReference type="EMBL" id="JAUORK010000033">
    <property type="protein sequence ID" value="MDO6673770.1"/>
    <property type="molecule type" value="Genomic_DNA"/>
</dbReference>
<evidence type="ECO:0000259" key="2">
    <source>
        <dbReference type="Pfam" id="PF12804"/>
    </source>
</evidence>
<organism evidence="3 4">
    <name type="scientific">Cobetia amphilecti</name>
    <dbReference type="NCBI Taxonomy" id="1055104"/>
    <lineage>
        <taxon>Bacteria</taxon>
        <taxon>Pseudomonadati</taxon>
        <taxon>Pseudomonadota</taxon>
        <taxon>Gammaproteobacteria</taxon>
        <taxon>Oceanospirillales</taxon>
        <taxon>Halomonadaceae</taxon>
        <taxon>Cobetia</taxon>
    </lineage>
</organism>
<dbReference type="AlphaFoldDB" id="A0AAP4U100"/>
<dbReference type="CDD" id="cd04182">
    <property type="entry name" value="GT_2_like_f"/>
    <property type="match status" value="1"/>
</dbReference>
<reference evidence="3" key="1">
    <citation type="submission" date="2023-07" db="EMBL/GenBank/DDBJ databases">
        <title>Genome content predicts the carbon catabolic preferences of heterotrophic bacteria.</title>
        <authorList>
            <person name="Gralka M."/>
        </authorList>
    </citation>
    <scope>NUCLEOTIDE SEQUENCE</scope>
    <source>
        <strain evidence="3">C2R13</strain>
    </source>
</reference>
<dbReference type="Pfam" id="PF12804">
    <property type="entry name" value="NTP_transf_3"/>
    <property type="match status" value="1"/>
</dbReference>
<proteinExistence type="predicted"/>
<keyword evidence="1" id="KW-0460">Magnesium</keyword>
<dbReference type="RefSeq" id="WP_303595504.1">
    <property type="nucleotide sequence ID" value="NZ_JAUORK010000033.1"/>
</dbReference>
<dbReference type="Gene3D" id="3.90.550.10">
    <property type="entry name" value="Spore Coat Polysaccharide Biosynthesis Protein SpsA, Chain A"/>
    <property type="match status" value="1"/>
</dbReference>
<sequence length="211" mass="23130">MNESIILVMAAGQSRRFGSDKRQAHLADGQTLLMATLSQVMSCEVDWRLLLREDDDPAALLGDDFAREHARRIWRAPQAGNGLGASLGDAFRQLNDEAGLAHVQVAAVWLADMAQITPQTFHALHREASAEHVVRPVLTGEKGSPGHPVLFGRTLWRELAALEGGEGAREVILRHRDALREVVVSDAGILEDVDTPAMLAERRRSLPRLNA</sequence>
<feature type="domain" description="MobA-like NTP transferase" evidence="2">
    <location>
        <begin position="7"/>
        <end position="176"/>
    </location>
</feature>
<comment type="caution">
    <text evidence="3">The sequence shown here is derived from an EMBL/GenBank/DDBJ whole genome shotgun (WGS) entry which is preliminary data.</text>
</comment>
<dbReference type="InterPro" id="IPR025877">
    <property type="entry name" value="MobA-like_NTP_Trfase"/>
</dbReference>
<evidence type="ECO:0000313" key="3">
    <source>
        <dbReference type="EMBL" id="MDO6673770.1"/>
    </source>
</evidence>
<name>A0AAP4U100_9GAMM</name>